<gene>
    <name evidence="4" type="ordered locus">Fluta_0985</name>
</gene>
<dbReference type="STRING" id="755732.Fluta_0985"/>
<dbReference type="AlphaFoldDB" id="F2I939"/>
<evidence type="ECO:0000256" key="2">
    <source>
        <dbReference type="SAM" id="SignalP"/>
    </source>
</evidence>
<protein>
    <recommendedName>
        <fullName evidence="3">Secretion system C-terminal sorting domain-containing protein</fullName>
    </recommendedName>
</protein>
<feature type="chain" id="PRO_5003278282" description="Secretion system C-terminal sorting domain-containing protein" evidence="2">
    <location>
        <begin position="22"/>
        <end position="334"/>
    </location>
</feature>
<name>F2I939_FLUTR</name>
<dbReference type="Proteomes" id="UP000007463">
    <property type="component" value="Chromosome"/>
</dbReference>
<keyword evidence="5" id="KW-1185">Reference proteome</keyword>
<dbReference type="EMBL" id="CP002542">
    <property type="protein sequence ID" value="AEA42986.1"/>
    <property type="molecule type" value="Genomic_DNA"/>
</dbReference>
<proteinExistence type="predicted"/>
<evidence type="ECO:0000313" key="5">
    <source>
        <dbReference type="Proteomes" id="UP000007463"/>
    </source>
</evidence>
<dbReference type="SUPFAM" id="SSF49899">
    <property type="entry name" value="Concanavalin A-like lectins/glucanases"/>
    <property type="match status" value="1"/>
</dbReference>
<dbReference type="RefSeq" id="WP_013685758.1">
    <property type="nucleotide sequence ID" value="NC_015321.1"/>
</dbReference>
<dbReference type="Pfam" id="PF13385">
    <property type="entry name" value="Laminin_G_3"/>
    <property type="match status" value="1"/>
</dbReference>
<keyword evidence="1 2" id="KW-0732">Signal</keyword>
<dbReference type="Pfam" id="PF18962">
    <property type="entry name" value="Por_Secre_tail"/>
    <property type="match status" value="1"/>
</dbReference>
<dbReference type="GO" id="GO:0005975">
    <property type="term" value="P:carbohydrate metabolic process"/>
    <property type="evidence" value="ECO:0007669"/>
    <property type="project" value="UniProtKB-ARBA"/>
</dbReference>
<dbReference type="Gene3D" id="2.60.120.200">
    <property type="match status" value="1"/>
</dbReference>
<dbReference type="NCBIfam" id="TIGR04183">
    <property type="entry name" value="Por_Secre_tail"/>
    <property type="match status" value="1"/>
</dbReference>
<feature type="domain" description="Secretion system C-terminal sorting" evidence="3">
    <location>
        <begin position="264"/>
        <end position="331"/>
    </location>
</feature>
<sequence precursor="true">MKRKLYFIAALASMSLTNSFAQYPTNGLVEYYSFNNTLDAEIGPAEHDFAAGVLSNYTSEIYNGSSHQVYSKVSGDNVLMTNDNISNFPTGNTDFTICFWLKLNENSTASIFNYIGSATPGNGGPNSTGVDMDGIYMSFDNNSLVIGTINTGTFIDASLNYAYNSNWHHITLAHTAGNTSVFLDGVGIGTNPSAVFNIVNHPNATLRIGQSPGQSDYGRFNIDEFLIYNRYLTTTEITTVMNSNSLATNVGIEENDSNNLISTYPNPTSGILNIEVKDATNLTYSLYSSDNREVLSGELNASQNTINIQDLAAGTYFLRTTINGTVVTKKISKQ</sequence>
<evidence type="ECO:0000313" key="4">
    <source>
        <dbReference type="EMBL" id="AEA42986.1"/>
    </source>
</evidence>
<accession>F2I939</accession>
<dbReference type="InterPro" id="IPR013320">
    <property type="entry name" value="ConA-like_dom_sf"/>
</dbReference>
<evidence type="ECO:0000256" key="1">
    <source>
        <dbReference type="ARBA" id="ARBA00022729"/>
    </source>
</evidence>
<reference evidence="5" key="2">
    <citation type="submission" date="2011-02" db="EMBL/GenBank/DDBJ databases">
        <title>The complete genome of Fluviicola taffensis DSM 16823.</title>
        <authorList>
            <consortium name="US DOE Joint Genome Institute (JGI-PGF)"/>
            <person name="Lucas S."/>
            <person name="Copeland A."/>
            <person name="Lapidus A."/>
            <person name="Bruce D."/>
            <person name="Goodwin L."/>
            <person name="Pitluck S."/>
            <person name="Kyrpides N."/>
            <person name="Mavromatis K."/>
            <person name="Ivanova N."/>
            <person name="Mikhailova N."/>
            <person name="Pagani I."/>
            <person name="Chertkov O."/>
            <person name="Detter J.C."/>
            <person name="Han C."/>
            <person name="Tapia R."/>
            <person name="Land M."/>
            <person name="Hauser L."/>
            <person name="Markowitz V."/>
            <person name="Cheng J.-F."/>
            <person name="Hugenholtz P."/>
            <person name="Woyke T."/>
            <person name="Wu D."/>
            <person name="Tindall B."/>
            <person name="Pomrenke H.G."/>
            <person name="Brambilla E."/>
            <person name="Klenk H.-P."/>
            <person name="Eisen J.A."/>
        </authorList>
    </citation>
    <scope>NUCLEOTIDE SEQUENCE [LARGE SCALE GENOMIC DNA]</scope>
    <source>
        <strain evidence="5">DSM 16823 / RW262 / RW262</strain>
    </source>
</reference>
<dbReference type="GO" id="GO:0004553">
    <property type="term" value="F:hydrolase activity, hydrolyzing O-glycosyl compounds"/>
    <property type="evidence" value="ECO:0007669"/>
    <property type="project" value="UniProtKB-ARBA"/>
</dbReference>
<organism evidence="4 5">
    <name type="scientific">Fluviicola taffensis (strain DSM 16823 / NCIMB 13979 / RW262)</name>
    <dbReference type="NCBI Taxonomy" id="755732"/>
    <lineage>
        <taxon>Bacteria</taxon>
        <taxon>Pseudomonadati</taxon>
        <taxon>Bacteroidota</taxon>
        <taxon>Flavobacteriia</taxon>
        <taxon>Flavobacteriales</taxon>
        <taxon>Crocinitomicaceae</taxon>
        <taxon>Fluviicola</taxon>
    </lineage>
</organism>
<dbReference type="HOGENOM" id="CLU_780213_0_0_10"/>
<dbReference type="InterPro" id="IPR026444">
    <property type="entry name" value="Secre_tail"/>
</dbReference>
<reference evidence="4 5" key="1">
    <citation type="journal article" date="2011" name="Stand. Genomic Sci.">
        <title>Complete genome sequence of the gliding freshwater bacterium Fluviicola taffensis type strain (RW262).</title>
        <authorList>
            <person name="Woyke T."/>
            <person name="Chertkov O."/>
            <person name="Lapidus A."/>
            <person name="Nolan M."/>
            <person name="Lucas S."/>
            <person name="Del Rio T.G."/>
            <person name="Tice H."/>
            <person name="Cheng J.F."/>
            <person name="Tapia R."/>
            <person name="Han C."/>
            <person name="Goodwin L."/>
            <person name="Pitluck S."/>
            <person name="Liolios K."/>
            <person name="Pagani I."/>
            <person name="Ivanova N."/>
            <person name="Huntemann M."/>
            <person name="Mavromatis K."/>
            <person name="Mikhailova N."/>
            <person name="Pati A."/>
            <person name="Chen A."/>
            <person name="Palaniappan K."/>
            <person name="Land M."/>
            <person name="Hauser L."/>
            <person name="Brambilla E.M."/>
            <person name="Rohde M."/>
            <person name="Mwirichia R."/>
            <person name="Sikorski J."/>
            <person name="Tindall B.J."/>
            <person name="Goker M."/>
            <person name="Bristow J."/>
            <person name="Eisen J.A."/>
            <person name="Markowitz V."/>
            <person name="Hugenholtz P."/>
            <person name="Klenk H.P."/>
            <person name="Kyrpides N.C."/>
        </authorList>
    </citation>
    <scope>NUCLEOTIDE SEQUENCE [LARGE SCALE GENOMIC DNA]</scope>
    <source>
        <strain evidence="5">DSM 16823 / RW262 / RW262</strain>
    </source>
</reference>
<dbReference type="OrthoDB" id="791543at2"/>
<evidence type="ECO:0000259" key="3">
    <source>
        <dbReference type="Pfam" id="PF18962"/>
    </source>
</evidence>
<feature type="signal peptide" evidence="2">
    <location>
        <begin position="1"/>
        <end position="21"/>
    </location>
</feature>
<dbReference type="KEGG" id="fte:Fluta_0985"/>